<sequence>MPCIHILLDSGSSRYGPKTLMGNWVEDRFLKEDNVRQVQSKHSKGTLLIEKTRRFFDRLYKEITFASTEYLKFGGVVQVKPLHLNIADHDTSEFNPALSVIINERVLMHSEGINEECELTVASSDRPCVRNCFRLISGDEKDRTNEVLKYGQHFRLECIEPNDDPIWVYSAPKFTNLLHPIKTNFSSTKRGELNNPLGLVYRSNCGPGQNVPSAHANWFCMHFDPLRRFESEGKDVPFNSKVLIVHAVTNKNLAVENVSIHTLFGEEFLVSVQNYYNVYKQVTWKNLWMIGGGLKHT</sequence>
<evidence type="ECO:0000313" key="1">
    <source>
        <dbReference type="Proteomes" id="UP000504634"/>
    </source>
</evidence>
<dbReference type="Pfam" id="PF24569">
    <property type="entry name" value="CFAP161"/>
    <property type="match status" value="1"/>
</dbReference>
<keyword evidence="1" id="KW-1185">Reference proteome</keyword>
<dbReference type="AlphaFoldDB" id="A0A6J2UJM3"/>
<dbReference type="GO" id="GO:0060271">
    <property type="term" value="P:cilium assembly"/>
    <property type="evidence" value="ECO:0007669"/>
    <property type="project" value="TreeGrafter"/>
</dbReference>
<name>A0A6J2UJM3_DROLE</name>
<evidence type="ECO:0000313" key="2">
    <source>
        <dbReference type="RefSeq" id="XP_030387698.1"/>
    </source>
</evidence>
<accession>A0A6J2UJM3</accession>
<dbReference type="Proteomes" id="UP000504634">
    <property type="component" value="Unplaced"/>
</dbReference>
<dbReference type="RefSeq" id="XP_030387698.1">
    <property type="nucleotide sequence ID" value="XM_030531838.1"/>
</dbReference>
<dbReference type="OrthoDB" id="2126411at2759"/>
<dbReference type="GeneID" id="115634244"/>
<gene>
    <name evidence="2" type="primary">LOC115634244</name>
</gene>
<dbReference type="GO" id="GO:0031514">
    <property type="term" value="C:motile cilium"/>
    <property type="evidence" value="ECO:0007669"/>
    <property type="project" value="TreeGrafter"/>
</dbReference>
<dbReference type="PANTHER" id="PTHR24274">
    <property type="entry name" value="CILIA- AND FLAGELLA-ASSOCIATED PROTEIN 161"/>
    <property type="match status" value="1"/>
</dbReference>
<proteinExistence type="predicted"/>
<reference evidence="2" key="1">
    <citation type="submission" date="2025-08" db="UniProtKB">
        <authorList>
            <consortium name="RefSeq"/>
        </authorList>
    </citation>
    <scope>IDENTIFICATION</scope>
    <source>
        <strain evidence="2">11010-0011.00</strain>
        <tissue evidence="2">Whole body</tissue>
    </source>
</reference>
<protein>
    <submittedName>
        <fullName evidence="2">Cilia- and flagella-associated protein 161-like</fullName>
    </submittedName>
</protein>
<dbReference type="InterPro" id="IPR055325">
    <property type="entry name" value="CF161"/>
</dbReference>
<dbReference type="PANTHER" id="PTHR24274:SF1">
    <property type="entry name" value="CILIA- AND FLAGELLA-ASSOCIATED PROTEIN 161"/>
    <property type="match status" value="1"/>
</dbReference>
<organism evidence="1 2">
    <name type="scientific">Drosophila lebanonensis</name>
    <name type="common">Fruit fly</name>
    <name type="synonym">Scaptodrosophila lebanonensis</name>
    <dbReference type="NCBI Taxonomy" id="7225"/>
    <lineage>
        <taxon>Eukaryota</taxon>
        <taxon>Metazoa</taxon>
        <taxon>Ecdysozoa</taxon>
        <taxon>Arthropoda</taxon>
        <taxon>Hexapoda</taxon>
        <taxon>Insecta</taxon>
        <taxon>Pterygota</taxon>
        <taxon>Neoptera</taxon>
        <taxon>Endopterygota</taxon>
        <taxon>Diptera</taxon>
        <taxon>Brachycera</taxon>
        <taxon>Muscomorpha</taxon>
        <taxon>Ephydroidea</taxon>
        <taxon>Drosophilidae</taxon>
        <taxon>Scaptodrosophila</taxon>
    </lineage>
</organism>